<accession>A0A8H3R5W5</accession>
<evidence type="ECO:0000313" key="1">
    <source>
        <dbReference type="EMBL" id="GET04063.1"/>
    </source>
</evidence>
<gene>
    <name evidence="1" type="ORF">RCL2_003036500</name>
</gene>
<protein>
    <submittedName>
        <fullName evidence="1">Uncharacterized protein</fullName>
    </submittedName>
</protein>
<reference evidence="1" key="1">
    <citation type="submission" date="2019-10" db="EMBL/GenBank/DDBJ databases">
        <title>Conservation and host-specific expression of non-tandemly repeated heterogenous ribosome RNA gene in arbuscular mycorrhizal fungi.</title>
        <authorList>
            <person name="Maeda T."/>
            <person name="Kobayashi Y."/>
            <person name="Nakagawa T."/>
            <person name="Ezawa T."/>
            <person name="Yamaguchi K."/>
            <person name="Bino T."/>
            <person name="Nishimoto Y."/>
            <person name="Shigenobu S."/>
            <person name="Kawaguchi M."/>
        </authorList>
    </citation>
    <scope>NUCLEOTIDE SEQUENCE</scope>
    <source>
        <strain evidence="1">HR1</strain>
    </source>
</reference>
<dbReference type="OrthoDB" id="2348422at2759"/>
<evidence type="ECO:0000313" key="2">
    <source>
        <dbReference type="Proteomes" id="UP000615446"/>
    </source>
</evidence>
<organism evidence="1 2">
    <name type="scientific">Rhizophagus clarus</name>
    <dbReference type="NCBI Taxonomy" id="94130"/>
    <lineage>
        <taxon>Eukaryota</taxon>
        <taxon>Fungi</taxon>
        <taxon>Fungi incertae sedis</taxon>
        <taxon>Mucoromycota</taxon>
        <taxon>Glomeromycotina</taxon>
        <taxon>Glomeromycetes</taxon>
        <taxon>Glomerales</taxon>
        <taxon>Glomeraceae</taxon>
        <taxon>Rhizophagus</taxon>
    </lineage>
</organism>
<dbReference type="AlphaFoldDB" id="A0A8H3R5W5"/>
<dbReference type="Proteomes" id="UP000615446">
    <property type="component" value="Unassembled WGS sequence"/>
</dbReference>
<comment type="caution">
    <text evidence="1">The sequence shown here is derived from an EMBL/GenBank/DDBJ whole genome shotgun (WGS) entry which is preliminary data.</text>
</comment>
<name>A0A8H3R5W5_9GLOM</name>
<proteinExistence type="predicted"/>
<dbReference type="EMBL" id="BLAL01000338">
    <property type="protein sequence ID" value="GET04063.1"/>
    <property type="molecule type" value="Genomic_DNA"/>
</dbReference>
<sequence length="337" mass="38111">MENFRNSNIKGRDMQTIYNYTLNSNISSISHMNNTPMVTPSINGQGLPPQTNYFGNFDNPLISSNVCNGVNAFNSSRDNFSSLPDNNPQDFSSLNNPSHVVNTNNYRGHESSIMHNSQISLQQQQKQVFEVFGFPGYKVELVFTPMNNQQLTQSMNTLQFGPNEQILSSQNEISGGNPQSSLNNCNNVNNSISSYVPGNNHVQQSSVIASMSNYQNCYNPSQQQNVFSRHEIPDNNLQKECQVFFHRDIFFIYNKNPQATDSEVTYHFRKNLGKKRKKVTLIYESNTIDSNTTMSLNVVIRGSLVTTLQSRVSISRIKSQHNIAIIGTYKYRLTITS</sequence>